<evidence type="ECO:0000256" key="1">
    <source>
        <dbReference type="SAM" id="MobiDB-lite"/>
    </source>
</evidence>
<reference evidence="2" key="1">
    <citation type="submission" date="2020-08" db="EMBL/GenBank/DDBJ databases">
        <title>Sequencing the genomes of 1000 actinobacteria strains.</title>
        <authorList>
            <person name="Klenk H.-P."/>
        </authorList>
    </citation>
    <scope>NUCLEOTIDE SEQUENCE</scope>
    <source>
        <strain evidence="2">DSM 10695</strain>
    </source>
</reference>
<keyword evidence="3" id="KW-1185">Reference proteome</keyword>
<feature type="compositionally biased region" description="Basic and acidic residues" evidence="1">
    <location>
        <begin position="117"/>
        <end position="131"/>
    </location>
</feature>
<evidence type="ECO:0000313" key="3">
    <source>
        <dbReference type="Proteomes" id="UP000617426"/>
    </source>
</evidence>
<dbReference type="Proteomes" id="UP000617426">
    <property type="component" value="Unassembled WGS sequence"/>
</dbReference>
<dbReference type="AlphaFoldDB" id="A0A923E0T7"/>
<sequence>MKAPPGREALCLLPSPEGVSQIDAAPFPHARPLVSGERSTAGHLDGPAITVAHSDDLEEGATGGVLVVVTVAGEGERIKFEEQGETFRVVQRLGVIPSAPCTPCVPDGRPRYTNLPRDSDFSLESRGKPWR</sequence>
<name>A0A923E0T7_9ACTO</name>
<organism evidence="2 3">
    <name type="scientific">Schaalia hyovaginalis</name>
    <dbReference type="NCBI Taxonomy" id="29316"/>
    <lineage>
        <taxon>Bacteria</taxon>
        <taxon>Bacillati</taxon>
        <taxon>Actinomycetota</taxon>
        <taxon>Actinomycetes</taxon>
        <taxon>Actinomycetales</taxon>
        <taxon>Actinomycetaceae</taxon>
        <taxon>Schaalia</taxon>
    </lineage>
</organism>
<feature type="region of interest" description="Disordered" evidence="1">
    <location>
        <begin position="107"/>
        <end position="131"/>
    </location>
</feature>
<protein>
    <submittedName>
        <fullName evidence="2">Uncharacterized protein</fullName>
    </submittedName>
</protein>
<dbReference type="EMBL" id="JACHMK010000001">
    <property type="protein sequence ID" value="MBB6333836.1"/>
    <property type="molecule type" value="Genomic_DNA"/>
</dbReference>
<evidence type="ECO:0000313" key="2">
    <source>
        <dbReference type="EMBL" id="MBB6333836.1"/>
    </source>
</evidence>
<proteinExistence type="predicted"/>
<gene>
    <name evidence="2" type="ORF">HD592_000401</name>
</gene>
<comment type="caution">
    <text evidence="2">The sequence shown here is derived from an EMBL/GenBank/DDBJ whole genome shotgun (WGS) entry which is preliminary data.</text>
</comment>
<accession>A0A923E0T7</accession>